<sequence>MGEQDPFVCRRCTRLPGPPGAGRRPGTAGPYGLSTLGNAGRTVCAVLGRFPAGCPSFPGDPEGSGLPGRSRTPRPVAGVARSYTTPGDGWHTIWRTLANPGECSPDRVYRPAAGYGQLSREPGGLT</sequence>
<feature type="region of interest" description="Disordered" evidence="1">
    <location>
        <begin position="58"/>
        <end position="77"/>
    </location>
</feature>
<evidence type="ECO:0000313" key="2">
    <source>
        <dbReference type="EMBL" id="GEB49904.1"/>
    </source>
</evidence>
<evidence type="ECO:0000256" key="1">
    <source>
        <dbReference type="SAM" id="MobiDB-lite"/>
    </source>
</evidence>
<dbReference type="EMBL" id="BJMM01000009">
    <property type="protein sequence ID" value="GEB49904.1"/>
    <property type="molecule type" value="Genomic_DNA"/>
</dbReference>
<dbReference type="AlphaFoldDB" id="A0A4Y3QWZ0"/>
<keyword evidence="3" id="KW-1185">Reference proteome</keyword>
<proteinExistence type="predicted"/>
<protein>
    <submittedName>
        <fullName evidence="2">Uncharacterized protein</fullName>
    </submittedName>
</protein>
<dbReference type="Proteomes" id="UP000319210">
    <property type="component" value="Unassembled WGS sequence"/>
</dbReference>
<organism evidence="2 3">
    <name type="scientific">Streptomyces cacaoi</name>
    <dbReference type="NCBI Taxonomy" id="1898"/>
    <lineage>
        <taxon>Bacteria</taxon>
        <taxon>Bacillati</taxon>
        <taxon>Actinomycetota</taxon>
        <taxon>Actinomycetes</taxon>
        <taxon>Kitasatosporales</taxon>
        <taxon>Streptomycetaceae</taxon>
        <taxon>Streptomyces</taxon>
    </lineage>
</organism>
<reference evidence="2 3" key="1">
    <citation type="submission" date="2019-06" db="EMBL/GenBank/DDBJ databases">
        <title>Whole genome shotgun sequence of Streptomyces cacaoi subsp. cacaoi NBRC 12748.</title>
        <authorList>
            <person name="Hosoyama A."/>
            <person name="Uohara A."/>
            <person name="Ohji S."/>
            <person name="Ichikawa N."/>
        </authorList>
    </citation>
    <scope>NUCLEOTIDE SEQUENCE [LARGE SCALE GENOMIC DNA]</scope>
    <source>
        <strain evidence="2 3">NBRC 12748</strain>
    </source>
</reference>
<evidence type="ECO:0000313" key="3">
    <source>
        <dbReference type="Proteomes" id="UP000319210"/>
    </source>
</evidence>
<accession>A0A4Y3QWZ0</accession>
<gene>
    <name evidence="2" type="ORF">SCA03_24550</name>
</gene>
<comment type="caution">
    <text evidence="2">The sequence shown here is derived from an EMBL/GenBank/DDBJ whole genome shotgun (WGS) entry which is preliminary data.</text>
</comment>
<name>A0A4Y3QWZ0_STRCI</name>